<proteinExistence type="predicted"/>
<dbReference type="InterPro" id="IPR024524">
    <property type="entry name" value="DUF3800"/>
</dbReference>
<sequence>MLKYIYIDESGDLGIKGSKYLILAALLIDEPAELDRIIKNMRRNKFKKELKNAQEIKANKSSKEIIEFMIRNLNHVKGAKLFYVILEKGKIKSNYLMENKNRLYNYVAGKLTKHMMLENFDVEIRIDKSKGKQLLREDFNNYFKAKLHEKSSTIKAEIYHSYSHSWSGLQFADALSWSCFQKFEHSNSRYTDLIEIEKDVYYLF</sequence>
<organism evidence="1 2">
    <name type="scientific">Candidatus Nealsonbacteria bacterium CG02_land_8_20_14_3_00_37_10</name>
    <dbReference type="NCBI Taxonomy" id="1974699"/>
    <lineage>
        <taxon>Bacteria</taxon>
        <taxon>Candidatus Nealsoniibacteriota</taxon>
    </lineage>
</organism>
<gene>
    <name evidence="1" type="ORF">COS25_01880</name>
</gene>
<comment type="caution">
    <text evidence="1">The sequence shown here is derived from an EMBL/GenBank/DDBJ whole genome shotgun (WGS) entry which is preliminary data.</text>
</comment>
<evidence type="ECO:0008006" key="3">
    <source>
        <dbReference type="Google" id="ProtNLM"/>
    </source>
</evidence>
<dbReference type="Pfam" id="PF12686">
    <property type="entry name" value="DUF3800"/>
    <property type="match status" value="1"/>
</dbReference>
<protein>
    <recommendedName>
        <fullName evidence="3">DUF3800 domain-containing protein</fullName>
    </recommendedName>
</protein>
<dbReference type="AlphaFoldDB" id="A0A2M7D9D3"/>
<dbReference type="EMBL" id="PETZ01000037">
    <property type="protein sequence ID" value="PIV45051.1"/>
    <property type="molecule type" value="Genomic_DNA"/>
</dbReference>
<reference evidence="2" key="1">
    <citation type="submission" date="2017-09" db="EMBL/GenBank/DDBJ databases">
        <title>Depth-based differentiation of microbial function through sediment-hosted aquifers and enrichment of novel symbionts in the deep terrestrial subsurface.</title>
        <authorList>
            <person name="Probst A.J."/>
            <person name="Ladd B."/>
            <person name="Jarett J.K."/>
            <person name="Geller-Mcgrath D.E."/>
            <person name="Sieber C.M.K."/>
            <person name="Emerson J.B."/>
            <person name="Anantharaman K."/>
            <person name="Thomas B.C."/>
            <person name="Malmstrom R."/>
            <person name="Stieglmeier M."/>
            <person name="Klingl A."/>
            <person name="Woyke T."/>
            <person name="Ryan C.M."/>
            <person name="Banfield J.F."/>
        </authorList>
    </citation>
    <scope>NUCLEOTIDE SEQUENCE [LARGE SCALE GENOMIC DNA]</scope>
</reference>
<evidence type="ECO:0000313" key="2">
    <source>
        <dbReference type="Proteomes" id="UP000230864"/>
    </source>
</evidence>
<dbReference type="Proteomes" id="UP000230864">
    <property type="component" value="Unassembled WGS sequence"/>
</dbReference>
<name>A0A2M7D9D3_9BACT</name>
<accession>A0A2M7D9D3</accession>
<evidence type="ECO:0000313" key="1">
    <source>
        <dbReference type="EMBL" id="PIV45051.1"/>
    </source>
</evidence>